<proteinExistence type="predicted"/>
<evidence type="ECO:0000313" key="1">
    <source>
        <dbReference type="EMBL" id="TKV98330.1"/>
    </source>
</evidence>
<reference evidence="1" key="1">
    <citation type="submission" date="2019-03" db="EMBL/GenBank/DDBJ databases">
        <title>WGS assembly of Setaria viridis.</title>
        <authorList>
            <person name="Huang P."/>
            <person name="Jenkins J."/>
            <person name="Grimwood J."/>
            <person name="Barry K."/>
            <person name="Healey A."/>
            <person name="Mamidi S."/>
            <person name="Sreedasyam A."/>
            <person name="Shu S."/>
            <person name="Feldman M."/>
            <person name="Wu J."/>
            <person name="Yu Y."/>
            <person name="Chen C."/>
            <person name="Johnson J."/>
            <person name="Rokhsar D."/>
            <person name="Baxter I."/>
            <person name="Schmutz J."/>
            <person name="Brutnell T."/>
            <person name="Kellogg E."/>
        </authorList>
    </citation>
    <scope>NUCLEOTIDE SEQUENCE [LARGE SCALE GENOMIC DNA]</scope>
</reference>
<dbReference type="EMBL" id="CM016560">
    <property type="protein sequence ID" value="TKV98330.1"/>
    <property type="molecule type" value="Genomic_DNA"/>
</dbReference>
<protein>
    <submittedName>
        <fullName evidence="1">Uncharacterized protein</fullName>
    </submittedName>
</protein>
<evidence type="ECO:0000313" key="2">
    <source>
        <dbReference type="Proteomes" id="UP000298652"/>
    </source>
</evidence>
<organism evidence="1 2">
    <name type="scientific">Setaria viridis</name>
    <name type="common">Green bristlegrass</name>
    <name type="synonym">Setaria italica subsp. viridis</name>
    <dbReference type="NCBI Taxonomy" id="4556"/>
    <lineage>
        <taxon>Eukaryota</taxon>
        <taxon>Viridiplantae</taxon>
        <taxon>Streptophyta</taxon>
        <taxon>Embryophyta</taxon>
        <taxon>Tracheophyta</taxon>
        <taxon>Spermatophyta</taxon>
        <taxon>Magnoliopsida</taxon>
        <taxon>Liliopsida</taxon>
        <taxon>Poales</taxon>
        <taxon>Poaceae</taxon>
        <taxon>PACMAD clade</taxon>
        <taxon>Panicoideae</taxon>
        <taxon>Panicodae</taxon>
        <taxon>Paniceae</taxon>
        <taxon>Cenchrinae</taxon>
        <taxon>Setaria</taxon>
    </lineage>
</organism>
<dbReference type="Proteomes" id="UP000298652">
    <property type="component" value="Chromosome 9"/>
</dbReference>
<accession>A0A4U6T8V3</accession>
<name>A0A4U6T8V3_SETVI</name>
<keyword evidence="2" id="KW-1185">Reference proteome</keyword>
<dbReference type="Gramene" id="TKV98330">
    <property type="protein sequence ID" value="TKV98330"/>
    <property type="gene ID" value="SEVIR_9G553400v2"/>
</dbReference>
<gene>
    <name evidence="1" type="ORF">SEVIR_9G553400v2</name>
</gene>
<dbReference type="AlphaFoldDB" id="A0A4U6T8V3"/>
<sequence>MLYKDAQHVLNNSVADPNRLIFWSNHYMIYEGCDIFFCAKHKLVENE</sequence>